<dbReference type="SUPFAM" id="SSF53474">
    <property type="entry name" value="alpha/beta-Hydrolases"/>
    <property type="match status" value="1"/>
</dbReference>
<dbReference type="InterPro" id="IPR029058">
    <property type="entry name" value="AB_hydrolase_fold"/>
</dbReference>
<feature type="domain" description="AB hydrolase-1" evidence="1">
    <location>
        <begin position="24"/>
        <end position="259"/>
    </location>
</feature>
<keyword evidence="3" id="KW-1185">Reference proteome</keyword>
<dbReference type="Pfam" id="PF00561">
    <property type="entry name" value="Abhydrolase_1"/>
    <property type="match status" value="1"/>
</dbReference>
<dbReference type="PANTHER" id="PTHR43194">
    <property type="entry name" value="HYDROLASE ALPHA/BETA FOLD FAMILY"/>
    <property type="match status" value="1"/>
</dbReference>
<evidence type="ECO:0000259" key="1">
    <source>
        <dbReference type="Pfam" id="PF00561"/>
    </source>
</evidence>
<reference evidence="2 3" key="1">
    <citation type="submission" date="2024-08" db="EMBL/GenBank/DDBJ databases">
        <authorList>
            <person name="Lu H."/>
        </authorList>
    </citation>
    <scope>NUCLEOTIDE SEQUENCE [LARGE SCALE GENOMIC DNA]</scope>
    <source>
        <strain evidence="2 3">LKC17W</strain>
    </source>
</reference>
<comment type="caution">
    <text evidence="2">The sequence shown here is derived from an EMBL/GenBank/DDBJ whole genome shotgun (WGS) entry which is preliminary data.</text>
</comment>
<dbReference type="InterPro" id="IPR000073">
    <property type="entry name" value="AB_hydrolase_1"/>
</dbReference>
<proteinExistence type="predicted"/>
<dbReference type="InterPro" id="IPR050228">
    <property type="entry name" value="Carboxylesterase_BioH"/>
</dbReference>
<dbReference type="EMBL" id="JBIGHW010000002">
    <property type="protein sequence ID" value="MFG6440029.1"/>
    <property type="molecule type" value="Genomic_DNA"/>
</dbReference>
<accession>A0ABW7FE79</accession>
<name>A0ABW7FE79_9BURK</name>
<evidence type="ECO:0000313" key="2">
    <source>
        <dbReference type="EMBL" id="MFG6440029.1"/>
    </source>
</evidence>
<dbReference type="GO" id="GO:0016787">
    <property type="term" value="F:hydrolase activity"/>
    <property type="evidence" value="ECO:0007669"/>
    <property type="project" value="UniProtKB-KW"/>
</dbReference>
<sequence length="284" mass="30889">MRSHYLSCLGRELHVTTWGDPGLPAVIAWHGLARSGRDFDDFADALSARWHVVCPDTLGRGLSQWAVDPAREYCLAFYVEQAEALLDALGLHKAHWVGTSMGGAIGTLAAATRLRGRIRRLVLNDNGPELATPALARIQAYAGQPPAFATVSALERYFREIYAGFGALTDAQWRHLTETSLRRLPDGRVTPHYDPALALQFQHHPDDYALWPAWDQLDLPVLCLRGEDSTLLTAETAQAMRERGPRAAVATIAGCGHAPALNTPEQIGLVERFLAAAEVTGPGG</sequence>
<dbReference type="PANTHER" id="PTHR43194:SF2">
    <property type="entry name" value="PEROXISOMAL MEMBRANE PROTEIN LPX1"/>
    <property type="match status" value="1"/>
</dbReference>
<keyword evidence="2" id="KW-0378">Hydrolase</keyword>
<dbReference type="Gene3D" id="3.40.50.1820">
    <property type="entry name" value="alpha/beta hydrolase"/>
    <property type="match status" value="1"/>
</dbReference>
<dbReference type="Proteomes" id="UP001606301">
    <property type="component" value="Unassembled WGS sequence"/>
</dbReference>
<gene>
    <name evidence="2" type="ORF">ACG0Z3_04980</name>
</gene>
<dbReference type="RefSeq" id="WP_394395855.1">
    <property type="nucleotide sequence ID" value="NZ_JBIGHW010000002.1"/>
</dbReference>
<evidence type="ECO:0000313" key="3">
    <source>
        <dbReference type="Proteomes" id="UP001606301"/>
    </source>
</evidence>
<protein>
    <submittedName>
        <fullName evidence="2">Alpha/beta fold hydrolase</fullName>
    </submittedName>
</protein>
<organism evidence="2 3">
    <name type="scientific">Pelomonas margarita</name>
    <dbReference type="NCBI Taxonomy" id="3299031"/>
    <lineage>
        <taxon>Bacteria</taxon>
        <taxon>Pseudomonadati</taxon>
        <taxon>Pseudomonadota</taxon>
        <taxon>Betaproteobacteria</taxon>
        <taxon>Burkholderiales</taxon>
        <taxon>Sphaerotilaceae</taxon>
        <taxon>Roseateles</taxon>
    </lineage>
</organism>